<dbReference type="Pfam" id="PF00216">
    <property type="entry name" value="Bac_DNA_binding"/>
    <property type="match status" value="1"/>
</dbReference>
<reference evidence="3 4" key="1">
    <citation type="submission" date="2020-04" db="EMBL/GenBank/DDBJ databases">
        <title>Description of novel Gluconacetobacter.</title>
        <authorList>
            <person name="Sombolestani A."/>
        </authorList>
    </citation>
    <scope>NUCLEOTIDE SEQUENCE [LARGE SCALE GENOMIC DNA]</scope>
    <source>
        <strain evidence="3 4">LMG 27801</strain>
    </source>
</reference>
<evidence type="ECO:0000313" key="4">
    <source>
        <dbReference type="Proteomes" id="UP000559860"/>
    </source>
</evidence>
<evidence type="ECO:0000313" key="3">
    <source>
        <dbReference type="EMBL" id="MBB2170372.1"/>
    </source>
</evidence>
<name>A0A7W4IX65_9PROT</name>
<gene>
    <name evidence="3" type="ORF">HLH36_18835</name>
</gene>
<sequence length="46" mass="4852">MPSFGTFTVRAIKAQPRINPATGAPVAGRAGRTVRFKASPLLKTLV</sequence>
<dbReference type="AlphaFoldDB" id="A0A7W4IX65"/>
<dbReference type="InterPro" id="IPR000119">
    <property type="entry name" value="Hist_DNA-bd"/>
</dbReference>
<dbReference type="EMBL" id="JABEQD010000023">
    <property type="protein sequence ID" value="MBB2170372.1"/>
    <property type="molecule type" value="Genomic_DNA"/>
</dbReference>
<dbReference type="GO" id="GO:0003677">
    <property type="term" value="F:DNA binding"/>
    <property type="evidence" value="ECO:0007669"/>
    <property type="project" value="UniProtKB-KW"/>
</dbReference>
<comment type="similarity">
    <text evidence="1">Belongs to the bacterial histone-like protein family.</text>
</comment>
<dbReference type="Gene3D" id="4.10.520.10">
    <property type="entry name" value="IHF-like DNA-binding proteins"/>
    <property type="match status" value="1"/>
</dbReference>
<dbReference type="SUPFAM" id="SSF47729">
    <property type="entry name" value="IHF-like DNA-binding proteins"/>
    <property type="match status" value="1"/>
</dbReference>
<comment type="caution">
    <text evidence="3">The sequence shown here is derived from an EMBL/GenBank/DDBJ whole genome shotgun (WGS) entry which is preliminary data.</text>
</comment>
<accession>A0A7W4IX65</accession>
<keyword evidence="2" id="KW-0238">DNA-binding</keyword>
<dbReference type="InterPro" id="IPR010992">
    <property type="entry name" value="IHF-like_DNA-bd_dom_sf"/>
</dbReference>
<organism evidence="3 4">
    <name type="scientific">Gluconacetobacter aggeris</name>
    <dbReference type="NCBI Taxonomy" id="1286186"/>
    <lineage>
        <taxon>Bacteria</taxon>
        <taxon>Pseudomonadati</taxon>
        <taxon>Pseudomonadota</taxon>
        <taxon>Alphaproteobacteria</taxon>
        <taxon>Acetobacterales</taxon>
        <taxon>Acetobacteraceae</taxon>
        <taxon>Gluconacetobacter</taxon>
    </lineage>
</organism>
<keyword evidence="4" id="KW-1185">Reference proteome</keyword>
<protein>
    <submittedName>
        <fullName evidence="3">Uncharacterized protein</fullName>
    </submittedName>
</protein>
<proteinExistence type="inferred from homology"/>
<evidence type="ECO:0000256" key="1">
    <source>
        <dbReference type="ARBA" id="ARBA00010529"/>
    </source>
</evidence>
<evidence type="ECO:0000256" key="2">
    <source>
        <dbReference type="ARBA" id="ARBA00023125"/>
    </source>
</evidence>
<dbReference type="Proteomes" id="UP000559860">
    <property type="component" value="Unassembled WGS sequence"/>
</dbReference>
<dbReference type="GO" id="GO:0030527">
    <property type="term" value="F:structural constituent of chromatin"/>
    <property type="evidence" value="ECO:0007669"/>
    <property type="project" value="InterPro"/>
</dbReference>